<name>A0A366WLG2_9RHOB</name>
<dbReference type="InterPro" id="IPR025479">
    <property type="entry name" value="DUF4329"/>
</dbReference>
<keyword evidence="1" id="KW-0732">Signal</keyword>
<feature type="signal peptide" evidence="1">
    <location>
        <begin position="1"/>
        <end position="23"/>
    </location>
</feature>
<dbReference type="Pfam" id="PF14220">
    <property type="entry name" value="DUF4329"/>
    <property type="match status" value="1"/>
</dbReference>
<evidence type="ECO:0000259" key="2">
    <source>
        <dbReference type="Pfam" id="PF14220"/>
    </source>
</evidence>
<proteinExistence type="predicted"/>
<sequence>MQFSILHFLSVLLAAATASPCVAQTSIPSEIEVQTVLERFAPIQLLSFAAGFEYCGYLVRNPQGKLTFTEIVRGGPDGCTPLVPSPEVELIASVHTHGAYDPLVPAEFPTVMDIDSDRREGVNGYIATPGGRLWYVDSAALTVHQLCNSKCLPQDPEFQPGDDGIIALHYTRQELLNQERAQ</sequence>
<evidence type="ECO:0000256" key="1">
    <source>
        <dbReference type="SAM" id="SignalP"/>
    </source>
</evidence>
<reference evidence="3 4" key="1">
    <citation type="submission" date="2018-07" db="EMBL/GenBank/DDBJ databases">
        <title>Modular assembly of carbohydrate-degrading microbial communities in the ocean.</title>
        <authorList>
            <person name="Enke T.N."/>
            <person name="Datta M.S."/>
            <person name="Schwartzman J.A."/>
            <person name="Cermak N."/>
            <person name="Schmitz D.A."/>
            <person name="Barrere J."/>
            <person name="Cordero O.X."/>
        </authorList>
    </citation>
    <scope>NUCLEOTIDE SEQUENCE [LARGE SCALE GENOMIC DNA]</scope>
    <source>
        <strain evidence="3 4">C3M10</strain>
    </source>
</reference>
<gene>
    <name evidence="3" type="ORF">DS909_20095</name>
</gene>
<dbReference type="EMBL" id="QOCE01000047">
    <property type="protein sequence ID" value="RBW50855.1"/>
    <property type="molecule type" value="Genomic_DNA"/>
</dbReference>
<dbReference type="OrthoDB" id="7850904at2"/>
<protein>
    <recommendedName>
        <fullName evidence="2">DUF4329 domain-containing protein</fullName>
    </recommendedName>
</protein>
<dbReference type="AlphaFoldDB" id="A0A366WLG2"/>
<feature type="chain" id="PRO_5017082506" description="DUF4329 domain-containing protein" evidence="1">
    <location>
        <begin position="24"/>
        <end position="182"/>
    </location>
</feature>
<comment type="caution">
    <text evidence="3">The sequence shown here is derived from an EMBL/GenBank/DDBJ whole genome shotgun (WGS) entry which is preliminary data.</text>
</comment>
<evidence type="ECO:0000313" key="3">
    <source>
        <dbReference type="EMBL" id="RBW50855.1"/>
    </source>
</evidence>
<evidence type="ECO:0000313" key="4">
    <source>
        <dbReference type="Proteomes" id="UP000252706"/>
    </source>
</evidence>
<feature type="domain" description="DUF4329" evidence="2">
    <location>
        <begin position="42"/>
        <end position="147"/>
    </location>
</feature>
<accession>A0A366WLG2</accession>
<organism evidence="3 4">
    <name type="scientific">Phaeobacter gallaeciensis</name>
    <dbReference type="NCBI Taxonomy" id="60890"/>
    <lineage>
        <taxon>Bacteria</taxon>
        <taxon>Pseudomonadati</taxon>
        <taxon>Pseudomonadota</taxon>
        <taxon>Alphaproteobacteria</taxon>
        <taxon>Rhodobacterales</taxon>
        <taxon>Roseobacteraceae</taxon>
        <taxon>Phaeobacter</taxon>
    </lineage>
</organism>
<dbReference type="Proteomes" id="UP000252706">
    <property type="component" value="Unassembled WGS sequence"/>
</dbReference>